<evidence type="ECO:0000313" key="9">
    <source>
        <dbReference type="Proteomes" id="UP000030104"/>
    </source>
</evidence>
<dbReference type="GO" id="GO:0012505">
    <property type="term" value="C:endomembrane system"/>
    <property type="evidence" value="ECO:0007669"/>
    <property type="project" value="UniProtKB-SubCell"/>
</dbReference>
<feature type="transmembrane region" description="Helical" evidence="7">
    <location>
        <begin position="7"/>
        <end position="31"/>
    </location>
</feature>
<evidence type="ECO:0000256" key="6">
    <source>
        <dbReference type="ARBA" id="ARBA00023136"/>
    </source>
</evidence>
<sequence>MIEAFGVVCTVWVGSILSLGVAVTGSFYLLAVDGSTTLPHGSENLHSAYSARQFPRNFWQLALICILGYGGINTFTISAQRFLAAWFYDGDQRKAGATIGQVDIHRCCPKLTFDCRIPYFLSGVLTLPFGLLLNLPWFQSYPGCLGATNILMIAAHLLLLYRIEPVGSMCLLGIAYALYGVAFWAGLARCLLSVVESKTDVSDIQERSSEENEYGTIRIQTQLSDGENEEQWETAGDGIITLGYGIMTSLNNLSTAVVPIFLAKTENAFGFIGLEFFFLTLSLLGLFVSGGLLWSWRT</sequence>
<feature type="transmembrane region" description="Helical" evidence="7">
    <location>
        <begin position="170"/>
        <end position="187"/>
    </location>
</feature>
<evidence type="ECO:0008006" key="10">
    <source>
        <dbReference type="Google" id="ProtNLM"/>
    </source>
</evidence>
<feature type="transmembrane region" description="Helical" evidence="7">
    <location>
        <begin position="274"/>
        <end position="296"/>
    </location>
</feature>
<dbReference type="PANTHER" id="PTHR23512">
    <property type="entry name" value="MAJOR FACILITATOR SUPERFAMILY DOMAIN-CONTAINING PROTEIN 1"/>
    <property type="match status" value="1"/>
</dbReference>
<evidence type="ECO:0000256" key="5">
    <source>
        <dbReference type="ARBA" id="ARBA00022989"/>
    </source>
</evidence>
<gene>
    <name evidence="8" type="ORF">PITC_051770</name>
</gene>
<reference evidence="8 9" key="1">
    <citation type="journal article" date="2015" name="Mol. Plant Microbe Interact.">
        <title>Genome, transcriptome, and functional analyses of Penicillium expansum provide new insights into secondary metabolism and pathogenicity.</title>
        <authorList>
            <person name="Ballester A.R."/>
            <person name="Marcet-Houben M."/>
            <person name="Levin E."/>
            <person name="Sela N."/>
            <person name="Selma-Lazaro C."/>
            <person name="Carmona L."/>
            <person name="Wisniewski M."/>
            <person name="Droby S."/>
            <person name="Gonzalez-Candelas L."/>
            <person name="Gabaldon T."/>
        </authorList>
    </citation>
    <scope>NUCLEOTIDE SEQUENCE [LARGE SCALE GENOMIC DNA]</scope>
    <source>
        <strain evidence="8 9">PHI-1</strain>
    </source>
</reference>
<accession>A0A0A2KXB2</accession>
<dbReference type="AlphaFoldDB" id="A0A0A2KXB2"/>
<comment type="similarity">
    <text evidence="2">Belongs to the major facilitator superfamily.</text>
</comment>
<evidence type="ECO:0000256" key="4">
    <source>
        <dbReference type="ARBA" id="ARBA00022692"/>
    </source>
</evidence>
<dbReference type="HOGENOM" id="CLU_934166_0_0_1"/>
<evidence type="ECO:0000256" key="7">
    <source>
        <dbReference type="SAM" id="Phobius"/>
    </source>
</evidence>
<protein>
    <recommendedName>
        <fullName evidence="10">Major facilitator superfamily domain, general substrate transporter</fullName>
    </recommendedName>
</protein>
<evidence type="ECO:0000256" key="3">
    <source>
        <dbReference type="ARBA" id="ARBA00022448"/>
    </source>
</evidence>
<feature type="transmembrane region" description="Helical" evidence="7">
    <location>
        <begin position="58"/>
        <end position="77"/>
    </location>
</feature>
<keyword evidence="3" id="KW-0813">Transport</keyword>
<dbReference type="OMA" id="FNICASC"/>
<keyword evidence="9" id="KW-1185">Reference proteome</keyword>
<comment type="caution">
    <text evidence="8">The sequence shown here is derived from an EMBL/GenBank/DDBJ whole genome shotgun (WGS) entry which is preliminary data.</text>
</comment>
<evidence type="ECO:0000256" key="2">
    <source>
        <dbReference type="ARBA" id="ARBA00008335"/>
    </source>
</evidence>
<dbReference type="STRING" id="40296.A0A0A2KXB2"/>
<dbReference type="Proteomes" id="UP000030104">
    <property type="component" value="Unassembled WGS sequence"/>
</dbReference>
<dbReference type="EMBL" id="JQGA01000925">
    <property type="protein sequence ID" value="KGO71536.1"/>
    <property type="molecule type" value="Genomic_DNA"/>
</dbReference>
<comment type="subcellular location">
    <subcellularLocation>
        <location evidence="1">Endomembrane system</location>
        <topology evidence="1">Multi-pass membrane protein</topology>
    </subcellularLocation>
</comment>
<organism evidence="8 9">
    <name type="scientific">Penicillium italicum</name>
    <name type="common">Blue mold</name>
    <dbReference type="NCBI Taxonomy" id="40296"/>
    <lineage>
        <taxon>Eukaryota</taxon>
        <taxon>Fungi</taxon>
        <taxon>Dikarya</taxon>
        <taxon>Ascomycota</taxon>
        <taxon>Pezizomycotina</taxon>
        <taxon>Eurotiomycetes</taxon>
        <taxon>Eurotiomycetidae</taxon>
        <taxon>Eurotiales</taxon>
        <taxon>Aspergillaceae</taxon>
        <taxon>Penicillium</taxon>
    </lineage>
</organism>
<keyword evidence="4 7" id="KW-0812">Transmembrane</keyword>
<proteinExistence type="inferred from homology"/>
<dbReference type="OrthoDB" id="424834at2759"/>
<keyword evidence="5 7" id="KW-1133">Transmembrane helix</keyword>
<feature type="transmembrane region" description="Helical" evidence="7">
    <location>
        <begin position="239"/>
        <end position="262"/>
    </location>
</feature>
<evidence type="ECO:0000313" key="8">
    <source>
        <dbReference type="EMBL" id="KGO71536.1"/>
    </source>
</evidence>
<dbReference type="PANTHER" id="PTHR23512:SF3">
    <property type="entry name" value="MAJOR FACILITATOR SUPERFAMILY DOMAIN-CONTAINING PROTEIN 1"/>
    <property type="match status" value="1"/>
</dbReference>
<dbReference type="InterPro" id="IPR052187">
    <property type="entry name" value="MFSD1"/>
</dbReference>
<feature type="transmembrane region" description="Helical" evidence="7">
    <location>
        <begin position="145"/>
        <end position="163"/>
    </location>
</feature>
<evidence type="ECO:0000256" key="1">
    <source>
        <dbReference type="ARBA" id="ARBA00004127"/>
    </source>
</evidence>
<name>A0A0A2KXB2_PENIT</name>
<keyword evidence="6 7" id="KW-0472">Membrane</keyword>